<evidence type="ECO:0000313" key="4">
    <source>
        <dbReference type="Proteomes" id="UP000249723"/>
    </source>
</evidence>
<dbReference type="InterPro" id="IPR001138">
    <property type="entry name" value="Zn2Cys6_DnaBD"/>
</dbReference>
<dbReference type="InterPro" id="IPR036864">
    <property type="entry name" value="Zn2-C6_fun-type_DNA-bd_sf"/>
</dbReference>
<evidence type="ECO:0000313" key="3">
    <source>
        <dbReference type="EMBL" id="SCZ99174.1"/>
    </source>
</evidence>
<dbReference type="SUPFAM" id="SSF57701">
    <property type="entry name" value="Zn2/Cys6 DNA-binding domain"/>
    <property type="match status" value="1"/>
</dbReference>
<feature type="region of interest" description="Disordered" evidence="1">
    <location>
        <begin position="121"/>
        <end position="158"/>
    </location>
</feature>
<dbReference type="CDD" id="cd00067">
    <property type="entry name" value="GAL4"/>
    <property type="match status" value="1"/>
</dbReference>
<dbReference type="GO" id="GO:0000981">
    <property type="term" value="F:DNA-binding transcription factor activity, RNA polymerase II-specific"/>
    <property type="evidence" value="ECO:0007669"/>
    <property type="project" value="InterPro"/>
</dbReference>
<name>A0A2X0N1X2_9BASI</name>
<dbReference type="Proteomes" id="UP000249723">
    <property type="component" value="Unassembled WGS sequence"/>
</dbReference>
<feature type="domain" description="Zn(2)-C6 fungal-type" evidence="2">
    <location>
        <begin position="17"/>
        <end position="56"/>
    </location>
</feature>
<dbReference type="Gene3D" id="4.10.240.10">
    <property type="entry name" value="Zn(2)-C6 fungal-type DNA-binding domain"/>
    <property type="match status" value="1"/>
</dbReference>
<dbReference type="GO" id="GO:0008270">
    <property type="term" value="F:zinc ion binding"/>
    <property type="evidence" value="ECO:0007669"/>
    <property type="project" value="InterPro"/>
</dbReference>
<sequence>MPSRKRAFSPPLEKGQACITCKARKVKCDAKAPACTACLRTAAFEGRSADSVHCCYTQVLRKSRKNTGSRRLALKKRPTQLPAPSRHMVNLPTGASSGELDSSPQRWGETSLTRANQRLYAPLDPPQTSDAASITHPDGVPDQSQPPPTLKIALGLPELPPLPPLPSVAATSQVKVAPGGPEASATHSPLTAATGVASAVSAGTPEPLSYPIDISTIRPIRTFAQIAESHRGTIAALPAKPLASAVNWSSASLPRSSMSLDESDAVLALLETEMSMKTPSPTFSDSSSSFGSPQSTFWSDFSADDTSHWSCTPSPPPFAECGGISFSEPPSLMDLPLPLDHQSLAQWFPLPSTPSLELGLREWVW</sequence>
<keyword evidence="4" id="KW-1185">Reference proteome</keyword>
<organism evidence="3 4">
    <name type="scientific">Microbotryum saponariae</name>
    <dbReference type="NCBI Taxonomy" id="289078"/>
    <lineage>
        <taxon>Eukaryota</taxon>
        <taxon>Fungi</taxon>
        <taxon>Dikarya</taxon>
        <taxon>Basidiomycota</taxon>
        <taxon>Pucciniomycotina</taxon>
        <taxon>Microbotryomycetes</taxon>
        <taxon>Microbotryales</taxon>
        <taxon>Microbotryaceae</taxon>
        <taxon>Microbotryum</taxon>
    </lineage>
</organism>
<protein>
    <submittedName>
        <fullName evidence="3">BZ3500_MvSof-1268-A1-R1_Chr3-1g05854 protein</fullName>
    </submittedName>
</protein>
<dbReference type="PROSITE" id="PS50048">
    <property type="entry name" value="ZN2_CY6_FUNGAL_2"/>
    <property type="match status" value="1"/>
</dbReference>
<evidence type="ECO:0000259" key="2">
    <source>
        <dbReference type="PROSITE" id="PS50048"/>
    </source>
</evidence>
<dbReference type="OrthoDB" id="39175at2759"/>
<feature type="compositionally biased region" description="Polar residues" evidence="1">
    <location>
        <begin position="93"/>
        <end position="107"/>
    </location>
</feature>
<proteinExistence type="predicted"/>
<reference evidence="4" key="1">
    <citation type="submission" date="2016-10" db="EMBL/GenBank/DDBJ databases">
        <authorList>
            <person name="Jeantristanb JTB J.-T."/>
            <person name="Ricardo R."/>
        </authorList>
    </citation>
    <scope>NUCLEOTIDE SEQUENCE [LARGE SCALE GENOMIC DNA]</scope>
</reference>
<dbReference type="EMBL" id="FMWP01000096">
    <property type="protein sequence ID" value="SCZ99174.1"/>
    <property type="molecule type" value="Genomic_DNA"/>
</dbReference>
<accession>A0A2X0N1X2</accession>
<gene>
    <name evidence="3" type="ORF">BZ3500_MVSOF-1268-A1-R1_CHR3-1G05854</name>
</gene>
<evidence type="ECO:0000256" key="1">
    <source>
        <dbReference type="SAM" id="MobiDB-lite"/>
    </source>
</evidence>
<dbReference type="STRING" id="289078.A0A2X0N1X2"/>
<feature type="region of interest" description="Disordered" evidence="1">
    <location>
        <begin position="75"/>
        <end position="107"/>
    </location>
</feature>
<dbReference type="Pfam" id="PF00172">
    <property type="entry name" value="Zn_clus"/>
    <property type="match status" value="1"/>
</dbReference>
<dbReference type="AlphaFoldDB" id="A0A2X0N1X2"/>